<sequence length="178" mass="19539">MARWQRPSRYRLPIHALSRSNSVIPRSSLPPLMAIRPSCSISIDKHPDNLTEDLQRGDPKMSKMKNFARIAATAGSASLMLFSTLGAGVSQADQRVSQPCPSDVVCFYSQPNYQGVRKIVNFTLTPGCDDKISARSVINNRSYPVGLYVDRECTQFLDQVDPGHSRSNLIAGVVSAEA</sequence>
<evidence type="ECO:0000313" key="2">
    <source>
        <dbReference type="EMBL" id="QKM66355.1"/>
    </source>
</evidence>
<keyword evidence="1" id="KW-0472">Membrane</keyword>
<evidence type="ECO:0000256" key="1">
    <source>
        <dbReference type="SAM" id="Phobius"/>
    </source>
</evidence>
<accession>A0A7G3UAH5</accession>
<evidence type="ECO:0008006" key="4">
    <source>
        <dbReference type="Google" id="ProtNLM"/>
    </source>
</evidence>
<dbReference type="AlphaFoldDB" id="A0A7G3UAH5"/>
<name>A0A7G3UAH5_STRT9</name>
<evidence type="ECO:0000313" key="3">
    <source>
        <dbReference type="Proteomes" id="UP000005940"/>
    </source>
</evidence>
<protein>
    <recommendedName>
        <fullName evidence="4">Peptidase inhibitor family I36</fullName>
    </recommendedName>
</protein>
<gene>
    <name evidence="2" type="ORF">STSU_003445</name>
</gene>
<keyword evidence="1" id="KW-0812">Transmembrane</keyword>
<dbReference type="RefSeq" id="WP_078902027.1">
    <property type="nucleotide sequence ID" value="NZ_CP029159.1"/>
</dbReference>
<reference evidence="2 3" key="1">
    <citation type="journal article" date="2012" name="J. Bacteriol.">
        <title>Draft genome of Streptomyces tsukubaensis NRRL 18488, the producer of the clinically important immunosuppressant tacrolimus (FK506).</title>
        <authorList>
            <person name="Barreiro C."/>
            <person name="Prieto C."/>
            <person name="Sola-Landa A."/>
            <person name="Solera E."/>
            <person name="Martinez-Castro M."/>
            <person name="Perez-Redondo R."/>
            <person name="Garcia-Estrada C."/>
            <person name="Aparicio J.F."/>
            <person name="Fernandez-Martinez L.T."/>
            <person name="Santos-Aberturas J."/>
            <person name="Salehi-Najafabadi Z."/>
            <person name="Rodriguez-Garcia A."/>
            <person name="Tauch A."/>
            <person name="Martin J.F."/>
        </authorList>
    </citation>
    <scope>NUCLEOTIDE SEQUENCE [LARGE SCALE GENOMIC DNA]</scope>
    <source>
        <strain evidence="3">DSM 42081 / NBRC 108919 / NRRL 18488 / 9993</strain>
    </source>
</reference>
<keyword evidence="1" id="KW-1133">Transmembrane helix</keyword>
<dbReference type="EMBL" id="CP029159">
    <property type="protein sequence ID" value="QKM66355.1"/>
    <property type="molecule type" value="Genomic_DNA"/>
</dbReference>
<feature type="transmembrane region" description="Helical" evidence="1">
    <location>
        <begin position="70"/>
        <end position="89"/>
    </location>
</feature>
<organism evidence="2 3">
    <name type="scientific">Streptomyces tsukubensis (strain DSM 42081 / NBRC 108919 / NRRL 18488 / 9993)</name>
    <dbReference type="NCBI Taxonomy" id="1114943"/>
    <lineage>
        <taxon>Bacteria</taxon>
        <taxon>Bacillati</taxon>
        <taxon>Actinomycetota</taxon>
        <taxon>Actinomycetes</taxon>
        <taxon>Kitasatosporales</taxon>
        <taxon>Streptomycetaceae</taxon>
        <taxon>Streptomyces</taxon>
    </lineage>
</organism>
<dbReference type="Proteomes" id="UP000005940">
    <property type="component" value="Chromosome"/>
</dbReference>
<proteinExistence type="predicted"/>
<dbReference type="Pfam" id="PF03995">
    <property type="entry name" value="Inhibitor_I36"/>
    <property type="match status" value="1"/>
</dbReference>
<keyword evidence="3" id="KW-1185">Reference proteome</keyword>